<gene>
    <name evidence="2" type="ORF">ABXR19_09315</name>
</gene>
<protein>
    <submittedName>
        <fullName evidence="2">Type II secretion system protein</fullName>
    </submittedName>
</protein>
<sequence>MRRPILRTGLGGFSYVALLIVVAIISLGATASVQMGGIAHRRQAEDELLFIGLQYKRAIRSYFEAAPPGAPAAAPTRLEDLLRDPRFPGVRRHIRQLYNDPLTGKLDWVLIRSPDGKGLLGVHSRSKETPIRVDNFPDEFFHFKGKTRYSDWVFVYGVVCSDQGCEIDRSASDFGGQ</sequence>
<organism evidence="2 3">
    <name type="scientific">Uliginosibacterium flavum</name>
    <dbReference type="NCBI Taxonomy" id="1396831"/>
    <lineage>
        <taxon>Bacteria</taxon>
        <taxon>Pseudomonadati</taxon>
        <taxon>Pseudomonadota</taxon>
        <taxon>Betaproteobacteria</taxon>
        <taxon>Rhodocyclales</taxon>
        <taxon>Zoogloeaceae</taxon>
        <taxon>Uliginosibacterium</taxon>
    </lineage>
</organism>
<evidence type="ECO:0000313" key="3">
    <source>
        <dbReference type="Proteomes" id="UP001549691"/>
    </source>
</evidence>
<evidence type="ECO:0000313" key="2">
    <source>
        <dbReference type="EMBL" id="MET7014387.1"/>
    </source>
</evidence>
<accession>A0ABV2TKC4</accession>
<keyword evidence="1" id="KW-0472">Membrane</keyword>
<dbReference type="RefSeq" id="WP_354600849.1">
    <property type="nucleotide sequence ID" value="NZ_JBEWZI010000008.1"/>
</dbReference>
<dbReference type="EMBL" id="JBEWZI010000008">
    <property type="protein sequence ID" value="MET7014387.1"/>
    <property type="molecule type" value="Genomic_DNA"/>
</dbReference>
<keyword evidence="1" id="KW-1133">Transmembrane helix</keyword>
<reference evidence="2 3" key="1">
    <citation type="submission" date="2024-07" db="EMBL/GenBank/DDBJ databases">
        <title>Uliginosibacterium flavum JJ3220;KACC:17644.</title>
        <authorList>
            <person name="Kim M.K."/>
        </authorList>
    </citation>
    <scope>NUCLEOTIDE SEQUENCE [LARGE SCALE GENOMIC DNA]</scope>
    <source>
        <strain evidence="2 3">KACC:17644</strain>
    </source>
</reference>
<keyword evidence="3" id="KW-1185">Reference proteome</keyword>
<proteinExistence type="predicted"/>
<comment type="caution">
    <text evidence="2">The sequence shown here is derived from an EMBL/GenBank/DDBJ whole genome shotgun (WGS) entry which is preliminary data.</text>
</comment>
<feature type="transmembrane region" description="Helical" evidence="1">
    <location>
        <begin position="12"/>
        <end position="33"/>
    </location>
</feature>
<name>A0ABV2TKC4_9RHOO</name>
<evidence type="ECO:0000256" key="1">
    <source>
        <dbReference type="SAM" id="Phobius"/>
    </source>
</evidence>
<dbReference type="Proteomes" id="UP001549691">
    <property type="component" value="Unassembled WGS sequence"/>
</dbReference>
<keyword evidence="1" id="KW-0812">Transmembrane</keyword>